<dbReference type="RefSeq" id="WP_006570802.1">
    <property type="nucleotide sequence ID" value="NZ_AAXG02000002.1"/>
</dbReference>
<organism evidence="1 2">
    <name type="scientific">Pseudoflavonifractor capillosus ATCC 29799</name>
    <dbReference type="NCBI Taxonomy" id="411467"/>
    <lineage>
        <taxon>Bacteria</taxon>
        <taxon>Bacillati</taxon>
        <taxon>Bacillota</taxon>
        <taxon>Clostridia</taxon>
        <taxon>Eubacteriales</taxon>
        <taxon>Oscillospiraceae</taxon>
        <taxon>Pseudoflavonifractor</taxon>
    </lineage>
</organism>
<reference evidence="1 2" key="2">
    <citation type="submission" date="2007-06" db="EMBL/GenBank/DDBJ databases">
        <title>Draft genome sequence of Pseudoflavonifractor capillosus ATCC 29799.</title>
        <authorList>
            <person name="Sudarsanam P."/>
            <person name="Ley R."/>
            <person name="Guruge J."/>
            <person name="Turnbaugh P.J."/>
            <person name="Mahowald M."/>
            <person name="Liep D."/>
            <person name="Gordon J."/>
        </authorList>
    </citation>
    <scope>NUCLEOTIDE SEQUENCE [LARGE SCALE GENOMIC DNA]</scope>
    <source>
        <strain evidence="1 2">ATCC 29799</strain>
    </source>
</reference>
<keyword evidence="2" id="KW-1185">Reference proteome</keyword>
<evidence type="ECO:0000313" key="1">
    <source>
        <dbReference type="EMBL" id="EDN01896.1"/>
    </source>
</evidence>
<proteinExistence type="predicted"/>
<name>A6NPX1_9FIRM</name>
<sequence>MTAHEAIQELLKIQQYCTPRSLAAVDYAIRAIQEKEEREKQEKK</sequence>
<comment type="caution">
    <text evidence="1">The sequence shown here is derived from an EMBL/GenBank/DDBJ whole genome shotgun (WGS) entry which is preliminary data.</text>
</comment>
<evidence type="ECO:0000313" key="2">
    <source>
        <dbReference type="Proteomes" id="UP000003639"/>
    </source>
</evidence>
<gene>
    <name evidence="1" type="ORF">BACCAP_00238</name>
</gene>
<dbReference type="STRING" id="411467.BACCAP_00238"/>
<dbReference type="Proteomes" id="UP000003639">
    <property type="component" value="Unassembled WGS sequence"/>
</dbReference>
<dbReference type="AlphaFoldDB" id="A6NPX1"/>
<accession>A6NPX1</accession>
<dbReference type="EMBL" id="AAXG02000002">
    <property type="protein sequence ID" value="EDN01896.1"/>
    <property type="molecule type" value="Genomic_DNA"/>
</dbReference>
<protein>
    <submittedName>
        <fullName evidence="1">Uncharacterized protein</fullName>
    </submittedName>
</protein>
<reference evidence="1 2" key="1">
    <citation type="submission" date="2007-04" db="EMBL/GenBank/DDBJ databases">
        <authorList>
            <person name="Fulton L."/>
            <person name="Clifton S."/>
            <person name="Fulton B."/>
            <person name="Xu J."/>
            <person name="Minx P."/>
            <person name="Pepin K.H."/>
            <person name="Johnson M."/>
            <person name="Thiruvilangam P."/>
            <person name="Bhonagiri V."/>
            <person name="Nash W.E."/>
            <person name="Mardis E.R."/>
            <person name="Wilson R.K."/>
        </authorList>
    </citation>
    <scope>NUCLEOTIDE SEQUENCE [LARGE SCALE GENOMIC DNA]</scope>
    <source>
        <strain evidence="1 2">ATCC 29799</strain>
    </source>
</reference>